<sequence>MSADNSWGFDEPAERMALLGQRKQDPDPAAVDATVVLALQGGFVSQRLEDLLSRCQTDGEIDRELWDDLEIHRRSAHTYIDQYLDLLQQVHEERCSHIYEAEDLNNEAFATGLDTKGIMVTKRC</sequence>
<organism evidence="1 2">
    <name type="scientific">Fusarium oxysporum</name>
    <name type="common">Fusarium vascular wilt</name>
    <dbReference type="NCBI Taxonomy" id="5507"/>
    <lineage>
        <taxon>Eukaryota</taxon>
        <taxon>Fungi</taxon>
        <taxon>Dikarya</taxon>
        <taxon>Ascomycota</taxon>
        <taxon>Pezizomycotina</taxon>
        <taxon>Sordariomycetes</taxon>
        <taxon>Hypocreomycetidae</taxon>
        <taxon>Hypocreales</taxon>
        <taxon>Nectriaceae</taxon>
        <taxon>Fusarium</taxon>
        <taxon>Fusarium oxysporum species complex</taxon>
    </lineage>
</organism>
<dbReference type="AlphaFoldDB" id="A0A420MBA5"/>
<dbReference type="EMBL" id="MRCX01000443">
    <property type="protein sequence ID" value="RKK65311.1"/>
    <property type="molecule type" value="Genomic_DNA"/>
</dbReference>
<accession>A0A420MBA5</accession>
<proteinExistence type="predicted"/>
<dbReference type="Proteomes" id="UP000285084">
    <property type="component" value="Unassembled WGS sequence"/>
</dbReference>
<name>A0A420MBA5_FUSOX</name>
<protein>
    <submittedName>
        <fullName evidence="1">Uncharacterized protein</fullName>
    </submittedName>
</protein>
<comment type="caution">
    <text evidence="1">The sequence shown here is derived from an EMBL/GenBank/DDBJ whole genome shotgun (WGS) entry which is preliminary data.</text>
</comment>
<gene>
    <name evidence="1" type="ORF">BFJ69_g16400</name>
</gene>
<evidence type="ECO:0000313" key="2">
    <source>
        <dbReference type="Proteomes" id="UP000285084"/>
    </source>
</evidence>
<reference evidence="1 2" key="1">
    <citation type="journal article" date="2018" name="Sci. Rep.">
        <title>Characterisation of pathogen-specific regions and novel effector candidates in Fusarium oxysporum f. sp. cepae.</title>
        <authorList>
            <person name="Armitage A.D."/>
            <person name="Taylor A."/>
            <person name="Sobczyk M.K."/>
            <person name="Baxter L."/>
            <person name="Greenfield B.P."/>
            <person name="Bates H.J."/>
            <person name="Wilson F."/>
            <person name="Jackson A.C."/>
            <person name="Ott S."/>
            <person name="Harrison R.J."/>
            <person name="Clarkson J.P."/>
        </authorList>
    </citation>
    <scope>NUCLEOTIDE SEQUENCE [LARGE SCALE GENOMIC DNA]</scope>
    <source>
        <strain evidence="1 2">Fo_A13</strain>
    </source>
</reference>
<evidence type="ECO:0000313" key="1">
    <source>
        <dbReference type="EMBL" id="RKK65311.1"/>
    </source>
</evidence>